<dbReference type="AlphaFoldDB" id="A0A445AV74"/>
<proteinExistence type="predicted"/>
<sequence length="64" mass="7229">MISSKLKGAVRKRRGRDKEERATERGRQQSDGFNHSSTTERSPSPFQRSPPPPSAPSSFQLKFI</sequence>
<evidence type="ECO:0000256" key="1">
    <source>
        <dbReference type="SAM" id="MobiDB-lite"/>
    </source>
</evidence>
<reference evidence="2 3" key="1">
    <citation type="submission" date="2019-01" db="EMBL/GenBank/DDBJ databases">
        <title>Sequencing of cultivated peanut Arachis hypogaea provides insights into genome evolution and oil improvement.</title>
        <authorList>
            <person name="Chen X."/>
        </authorList>
    </citation>
    <scope>NUCLEOTIDE SEQUENCE [LARGE SCALE GENOMIC DNA]</scope>
    <source>
        <strain evidence="3">cv. Fuhuasheng</strain>
        <tissue evidence="2">Leaves</tissue>
    </source>
</reference>
<feature type="region of interest" description="Disordered" evidence="1">
    <location>
        <begin position="1"/>
        <end position="64"/>
    </location>
</feature>
<dbReference type="EMBL" id="SDMP01000011">
    <property type="protein sequence ID" value="RYR30338.1"/>
    <property type="molecule type" value="Genomic_DNA"/>
</dbReference>
<keyword evidence="3" id="KW-1185">Reference proteome</keyword>
<feature type="compositionally biased region" description="Basic and acidic residues" evidence="1">
    <location>
        <begin position="16"/>
        <end position="28"/>
    </location>
</feature>
<protein>
    <submittedName>
        <fullName evidence="2">Uncharacterized protein</fullName>
    </submittedName>
</protein>
<comment type="caution">
    <text evidence="2">The sequence shown here is derived from an EMBL/GenBank/DDBJ whole genome shotgun (WGS) entry which is preliminary data.</text>
</comment>
<evidence type="ECO:0000313" key="3">
    <source>
        <dbReference type="Proteomes" id="UP000289738"/>
    </source>
</evidence>
<organism evidence="2 3">
    <name type="scientific">Arachis hypogaea</name>
    <name type="common">Peanut</name>
    <dbReference type="NCBI Taxonomy" id="3818"/>
    <lineage>
        <taxon>Eukaryota</taxon>
        <taxon>Viridiplantae</taxon>
        <taxon>Streptophyta</taxon>
        <taxon>Embryophyta</taxon>
        <taxon>Tracheophyta</taxon>
        <taxon>Spermatophyta</taxon>
        <taxon>Magnoliopsida</taxon>
        <taxon>eudicotyledons</taxon>
        <taxon>Gunneridae</taxon>
        <taxon>Pentapetalae</taxon>
        <taxon>rosids</taxon>
        <taxon>fabids</taxon>
        <taxon>Fabales</taxon>
        <taxon>Fabaceae</taxon>
        <taxon>Papilionoideae</taxon>
        <taxon>50 kb inversion clade</taxon>
        <taxon>dalbergioids sensu lato</taxon>
        <taxon>Dalbergieae</taxon>
        <taxon>Pterocarpus clade</taxon>
        <taxon>Arachis</taxon>
    </lineage>
</organism>
<accession>A0A445AV74</accession>
<dbReference type="Proteomes" id="UP000289738">
    <property type="component" value="Chromosome B01"/>
</dbReference>
<name>A0A445AV74_ARAHY</name>
<evidence type="ECO:0000313" key="2">
    <source>
        <dbReference type="EMBL" id="RYR30338.1"/>
    </source>
</evidence>
<feature type="compositionally biased region" description="Polar residues" evidence="1">
    <location>
        <begin position="29"/>
        <end position="40"/>
    </location>
</feature>
<gene>
    <name evidence="2" type="ORF">Ahy_B01g055128</name>
</gene>